<dbReference type="InterPro" id="IPR001584">
    <property type="entry name" value="Integrase_cat-core"/>
</dbReference>
<dbReference type="Gene3D" id="3.30.420.10">
    <property type="entry name" value="Ribonuclease H-like superfamily/Ribonuclease H"/>
    <property type="match status" value="1"/>
</dbReference>
<accession>A0A3R8MHM0</accession>
<evidence type="ECO:0000313" key="2">
    <source>
        <dbReference type="EMBL" id="RRN04545.1"/>
    </source>
</evidence>
<dbReference type="GO" id="GO:0015074">
    <property type="term" value="P:DNA integration"/>
    <property type="evidence" value="ECO:0007669"/>
    <property type="project" value="InterPro"/>
</dbReference>
<name>A0A3R8MHM0_BIBTR</name>
<dbReference type="PANTHER" id="PTHR46889:SF4">
    <property type="entry name" value="TRANSPOSASE INSO FOR INSERTION SEQUENCE ELEMENT IS911B-RELATED"/>
    <property type="match status" value="1"/>
</dbReference>
<dbReference type="Proteomes" id="UP000276010">
    <property type="component" value="Unassembled WGS sequence"/>
</dbReference>
<sequence length="359" mass="41161">MSVQIQSKQKRKLSCFITYNPLIKHKTGLLNLAEELGNISQACKVMGMSRDTFYRYQQAVEQSGVDALLNQNRRVPNLKNRVDEATEQAVVKFAFDNPAFGQVRVSNELRKQGIFISAGGVRSIWLRHNLANFKQRLNALEKAVAEKGIILSENQVQALERKKEDDVACGEIETAHPGYLGSQDTFYVGNLKGVGRIYQQTFIDTYSKVAFAKLYTMKTVISAADMLNDKVLPFFESQGLPMLRILTDRGSEYCGKVENHDYELYLAIDIEHTKTKVKYPQTNGICERFHKTILQEFYQVVFRKTIYMDLATLQADLDEWLMYYNHHRTLQGKMCCGRTPMETLLDGKRIWAEKHLSSN</sequence>
<feature type="domain" description="Integrase catalytic" evidence="1">
    <location>
        <begin position="173"/>
        <end position="348"/>
    </location>
</feature>
<dbReference type="Pfam" id="PF13683">
    <property type="entry name" value="rve_3"/>
    <property type="match status" value="1"/>
</dbReference>
<evidence type="ECO:0000313" key="3">
    <source>
        <dbReference type="Proteomes" id="UP000276010"/>
    </source>
</evidence>
<dbReference type="NCBIfam" id="NF033577">
    <property type="entry name" value="transpos_IS481"/>
    <property type="match status" value="1"/>
</dbReference>
<protein>
    <submittedName>
        <fullName evidence="2">IS481 family transposase</fullName>
    </submittedName>
</protein>
<dbReference type="InterPro" id="IPR036397">
    <property type="entry name" value="RNaseH_sf"/>
</dbReference>
<dbReference type="SUPFAM" id="SSF46689">
    <property type="entry name" value="Homeodomain-like"/>
    <property type="match status" value="1"/>
</dbReference>
<dbReference type="Pfam" id="PF13551">
    <property type="entry name" value="HTH_29"/>
    <property type="match status" value="1"/>
</dbReference>
<dbReference type="InterPro" id="IPR012337">
    <property type="entry name" value="RNaseH-like_sf"/>
</dbReference>
<dbReference type="InterPro" id="IPR047656">
    <property type="entry name" value="IS481-like_transpos"/>
</dbReference>
<gene>
    <name evidence="2" type="ORF">EIM44_03645</name>
</gene>
<dbReference type="PROSITE" id="PS50994">
    <property type="entry name" value="INTEGRASE"/>
    <property type="match status" value="1"/>
</dbReference>
<organism evidence="2 3">
    <name type="scientific">Bibersteinia trehalosi</name>
    <name type="common">Pasteurella trehalosi</name>
    <dbReference type="NCBI Taxonomy" id="47735"/>
    <lineage>
        <taxon>Bacteria</taxon>
        <taxon>Pseudomonadati</taxon>
        <taxon>Pseudomonadota</taxon>
        <taxon>Gammaproteobacteria</taxon>
        <taxon>Pasteurellales</taxon>
        <taxon>Pasteurellaceae</taxon>
        <taxon>Bibersteinia</taxon>
    </lineage>
</organism>
<dbReference type="InterPro" id="IPR009057">
    <property type="entry name" value="Homeodomain-like_sf"/>
</dbReference>
<dbReference type="GO" id="GO:0003676">
    <property type="term" value="F:nucleic acid binding"/>
    <property type="evidence" value="ECO:0007669"/>
    <property type="project" value="InterPro"/>
</dbReference>
<proteinExistence type="predicted"/>
<dbReference type="RefSeq" id="WP_125134609.1">
    <property type="nucleotide sequence ID" value="NZ_RRUC01000015.1"/>
</dbReference>
<dbReference type="SUPFAM" id="SSF53098">
    <property type="entry name" value="Ribonuclease H-like"/>
    <property type="match status" value="1"/>
</dbReference>
<evidence type="ECO:0000259" key="1">
    <source>
        <dbReference type="PROSITE" id="PS50994"/>
    </source>
</evidence>
<dbReference type="EMBL" id="RRUC01000015">
    <property type="protein sequence ID" value="RRN04545.1"/>
    <property type="molecule type" value="Genomic_DNA"/>
</dbReference>
<dbReference type="PANTHER" id="PTHR46889">
    <property type="entry name" value="TRANSPOSASE INSF FOR INSERTION SEQUENCE IS3B-RELATED"/>
    <property type="match status" value="1"/>
</dbReference>
<dbReference type="InterPro" id="IPR050900">
    <property type="entry name" value="Transposase_IS3/IS150/IS904"/>
</dbReference>
<dbReference type="AlphaFoldDB" id="A0A3R8MHM0"/>
<reference evidence="2 3" key="1">
    <citation type="submission" date="2018-11" db="EMBL/GenBank/DDBJ databases">
        <title>Whole genome sequence of Bibersteinia trehalosi strain OADDL-BT1 an multidrug resistant pathogen isolate.</title>
        <authorList>
            <person name="Couger M."/>
            <person name="Ramachandran A."/>
        </authorList>
    </citation>
    <scope>NUCLEOTIDE SEQUENCE [LARGE SCALE GENOMIC DNA]</scope>
    <source>
        <strain evidence="2 3">OADDL-BT1</strain>
    </source>
</reference>
<comment type="caution">
    <text evidence="2">The sequence shown here is derived from an EMBL/GenBank/DDBJ whole genome shotgun (WGS) entry which is preliminary data.</text>
</comment>